<accession>A0A1G2T9D3</accession>
<evidence type="ECO:0000313" key="2">
    <source>
        <dbReference type="EMBL" id="OHA93211.1"/>
    </source>
</evidence>
<evidence type="ECO:0000259" key="1">
    <source>
        <dbReference type="Pfam" id="PF21694"/>
    </source>
</evidence>
<evidence type="ECO:0000313" key="3">
    <source>
        <dbReference type="Proteomes" id="UP000179264"/>
    </source>
</evidence>
<organism evidence="2 3">
    <name type="scientific">Candidatus Zambryskibacteria bacterium RIFCSPHIGHO2_02_38_10.5</name>
    <dbReference type="NCBI Taxonomy" id="1802742"/>
    <lineage>
        <taxon>Bacteria</taxon>
        <taxon>Candidatus Zambryskiibacteriota</taxon>
    </lineage>
</organism>
<proteinExistence type="predicted"/>
<reference evidence="2 3" key="1">
    <citation type="journal article" date="2016" name="Nat. Commun.">
        <title>Thousands of microbial genomes shed light on interconnected biogeochemical processes in an aquifer system.</title>
        <authorList>
            <person name="Anantharaman K."/>
            <person name="Brown C.T."/>
            <person name="Hug L.A."/>
            <person name="Sharon I."/>
            <person name="Castelle C.J."/>
            <person name="Probst A.J."/>
            <person name="Thomas B.C."/>
            <person name="Singh A."/>
            <person name="Wilkins M.J."/>
            <person name="Karaoz U."/>
            <person name="Brodie E.L."/>
            <person name="Williams K.H."/>
            <person name="Hubbard S.S."/>
            <person name="Banfield J.F."/>
        </authorList>
    </citation>
    <scope>NUCLEOTIDE SEQUENCE [LARGE SCALE GENOMIC DNA]</scope>
</reference>
<dbReference type="InterPro" id="IPR048466">
    <property type="entry name" value="DNA_pol3_delta-like_C"/>
</dbReference>
<dbReference type="AlphaFoldDB" id="A0A1G2T9D3"/>
<dbReference type="Gene3D" id="1.20.272.10">
    <property type="match status" value="1"/>
</dbReference>
<dbReference type="Proteomes" id="UP000179264">
    <property type="component" value="Unassembled WGS sequence"/>
</dbReference>
<comment type="caution">
    <text evidence="2">The sequence shown here is derived from an EMBL/GenBank/DDBJ whole genome shotgun (WGS) entry which is preliminary data.</text>
</comment>
<feature type="domain" description="DNA polymerase III delta subunit-like C-terminal" evidence="1">
    <location>
        <begin position="128"/>
        <end position="236"/>
    </location>
</feature>
<sequence>MFYFLHGTDTHKARRKLHQFLDLAEKKRPLAELFKITTENWSEGQFDELLVSRGLFEQKYTVVLDNLFERKEIKDYILERMENVATSEQIFLMLEGKVDGPTLKNIEKFSKQVEEFAKSENIKHSVFNIFSITEGLVRKDKKHLWISYVDLLSKGAPAEEIHGILFWQVKNMILASKGGNQKETRLSPFVYKNALTGARKYRTEELVTMSSELVNITHRVRQGKGDLEVMLEEWILEK</sequence>
<dbReference type="EMBL" id="MHVL01000025">
    <property type="protein sequence ID" value="OHA93211.1"/>
    <property type="molecule type" value="Genomic_DNA"/>
</dbReference>
<gene>
    <name evidence="2" type="ORF">A2W58_02605</name>
</gene>
<name>A0A1G2T9D3_9BACT</name>
<protein>
    <recommendedName>
        <fullName evidence="1">DNA polymerase III delta subunit-like C-terminal domain-containing protein</fullName>
    </recommendedName>
</protein>
<dbReference type="Pfam" id="PF21694">
    <property type="entry name" value="DNA_pol3_delta_C"/>
    <property type="match status" value="1"/>
</dbReference>